<name>A0AAU8JJY1_9CYAN</name>
<dbReference type="InterPro" id="IPR002934">
    <property type="entry name" value="Polymerase_NTP_transf_dom"/>
</dbReference>
<keyword evidence="2" id="KW-0548">Nucleotidyltransferase</keyword>
<dbReference type="SUPFAM" id="SSF81301">
    <property type="entry name" value="Nucleotidyltransferase"/>
    <property type="match status" value="1"/>
</dbReference>
<sequence length="106" mass="12173">MNSEQPNILIKLSQGLKQIYGNQLEKIILYGSQARGDARPDSDFDILIVLKSSFNYSAESQRISKFIADLCLEHTIVISCFFASQEKYQTYESAFFRNVRREGILL</sequence>
<evidence type="ECO:0000259" key="1">
    <source>
        <dbReference type="Pfam" id="PF01909"/>
    </source>
</evidence>
<proteinExistence type="predicted"/>
<dbReference type="EC" id="2.7.7.-" evidence="2"/>
<protein>
    <submittedName>
        <fullName evidence="2">Nucleotidyltransferase domain-containing protein</fullName>
        <ecNumber evidence="2">2.7.7.-</ecNumber>
    </submittedName>
</protein>
<dbReference type="Gene3D" id="3.30.460.10">
    <property type="entry name" value="Beta Polymerase, domain 2"/>
    <property type="match status" value="1"/>
</dbReference>
<evidence type="ECO:0000313" key="2">
    <source>
        <dbReference type="EMBL" id="XCM39018.1"/>
    </source>
</evidence>
<dbReference type="EMBL" id="CP159837">
    <property type="protein sequence ID" value="XCM39018.1"/>
    <property type="molecule type" value="Genomic_DNA"/>
</dbReference>
<dbReference type="AlphaFoldDB" id="A0AAU8JJY1"/>
<dbReference type="PANTHER" id="PTHR33933:SF1">
    <property type="entry name" value="PROTEIN ADENYLYLTRANSFERASE MNTA-RELATED"/>
    <property type="match status" value="1"/>
</dbReference>
<keyword evidence="2" id="KW-0808">Transferase</keyword>
<reference evidence="2" key="1">
    <citation type="submission" date="2024-07" db="EMBL/GenBank/DDBJ databases">
        <authorList>
            <person name="Kim Y.J."/>
            <person name="Jeong J.Y."/>
        </authorList>
    </citation>
    <scope>NUCLEOTIDE SEQUENCE</scope>
    <source>
        <strain evidence="2">GIHE-MW2</strain>
    </source>
</reference>
<dbReference type="InterPro" id="IPR052548">
    <property type="entry name" value="Type_VII_TA_antitoxin"/>
</dbReference>
<dbReference type="RefSeq" id="WP_354636004.1">
    <property type="nucleotide sequence ID" value="NZ_CP159837.1"/>
</dbReference>
<dbReference type="InterPro" id="IPR043519">
    <property type="entry name" value="NT_sf"/>
</dbReference>
<accession>A0AAU8JJY1</accession>
<dbReference type="PANTHER" id="PTHR33933">
    <property type="entry name" value="NUCLEOTIDYLTRANSFERASE"/>
    <property type="match status" value="1"/>
</dbReference>
<organism evidence="2">
    <name type="scientific">Planktothricoides raciborskii GIHE-MW2</name>
    <dbReference type="NCBI Taxonomy" id="2792601"/>
    <lineage>
        <taxon>Bacteria</taxon>
        <taxon>Bacillati</taxon>
        <taxon>Cyanobacteriota</taxon>
        <taxon>Cyanophyceae</taxon>
        <taxon>Oscillatoriophycideae</taxon>
        <taxon>Oscillatoriales</taxon>
        <taxon>Oscillatoriaceae</taxon>
        <taxon>Planktothricoides</taxon>
    </lineage>
</organism>
<dbReference type="Pfam" id="PF01909">
    <property type="entry name" value="NTP_transf_2"/>
    <property type="match status" value="1"/>
</dbReference>
<feature type="domain" description="Polymerase nucleotidyl transferase" evidence="1">
    <location>
        <begin position="10"/>
        <end position="64"/>
    </location>
</feature>
<gene>
    <name evidence="2" type="ORF">ABWT76_001906</name>
</gene>
<dbReference type="CDD" id="cd05403">
    <property type="entry name" value="NT_KNTase_like"/>
    <property type="match status" value="1"/>
</dbReference>
<dbReference type="GO" id="GO:0016779">
    <property type="term" value="F:nucleotidyltransferase activity"/>
    <property type="evidence" value="ECO:0007669"/>
    <property type="project" value="UniProtKB-KW"/>
</dbReference>